<evidence type="ECO:0000256" key="1">
    <source>
        <dbReference type="SAM" id="Phobius"/>
    </source>
</evidence>
<organism evidence="2 3">
    <name type="scientific">Alicyclobacillus ferrooxydans</name>
    <dbReference type="NCBI Taxonomy" id="471514"/>
    <lineage>
        <taxon>Bacteria</taxon>
        <taxon>Bacillati</taxon>
        <taxon>Bacillota</taxon>
        <taxon>Bacilli</taxon>
        <taxon>Bacillales</taxon>
        <taxon>Alicyclobacillaceae</taxon>
        <taxon>Alicyclobacillus</taxon>
    </lineage>
</organism>
<evidence type="ECO:0000313" key="3">
    <source>
        <dbReference type="Proteomes" id="UP000050482"/>
    </source>
</evidence>
<protein>
    <submittedName>
        <fullName evidence="2">Uncharacterized protein</fullName>
    </submittedName>
</protein>
<dbReference type="PATRIC" id="fig|471514.4.peg.2634"/>
<evidence type="ECO:0000313" key="2">
    <source>
        <dbReference type="EMBL" id="KPV43612.1"/>
    </source>
</evidence>
<comment type="caution">
    <text evidence="2">The sequence shown here is derived from an EMBL/GenBank/DDBJ whole genome shotgun (WGS) entry which is preliminary data.</text>
</comment>
<feature type="transmembrane region" description="Helical" evidence="1">
    <location>
        <begin position="26"/>
        <end position="49"/>
    </location>
</feature>
<gene>
    <name evidence="2" type="ORF">AN477_11420</name>
</gene>
<sequence length="63" mass="7120">MLVPLLVVILIIAVLCTWLRTKAVRWLFTILAVLFWIAFLGLLGFVIGFQAGTHGVHVLRYIL</sequence>
<keyword evidence="1" id="KW-1133">Transmembrane helix</keyword>
<dbReference type="OrthoDB" id="2377144at2"/>
<name>A0A0P9CD34_9BACL</name>
<dbReference type="EMBL" id="LJCO01000047">
    <property type="protein sequence ID" value="KPV43612.1"/>
    <property type="molecule type" value="Genomic_DNA"/>
</dbReference>
<dbReference type="STRING" id="471514.AN477_11420"/>
<dbReference type="AlphaFoldDB" id="A0A0P9CD34"/>
<keyword evidence="1" id="KW-0812">Transmembrane</keyword>
<keyword evidence="1" id="KW-0472">Membrane</keyword>
<accession>A0A0P9CD34</accession>
<reference evidence="2 3" key="1">
    <citation type="submission" date="2015-09" db="EMBL/GenBank/DDBJ databases">
        <title>Draft genome sequence of Alicyclobacillus ferrooxydans DSM 22381.</title>
        <authorList>
            <person name="Hemp J."/>
        </authorList>
    </citation>
    <scope>NUCLEOTIDE SEQUENCE [LARGE SCALE GENOMIC DNA]</scope>
    <source>
        <strain evidence="2 3">TC-34</strain>
    </source>
</reference>
<dbReference type="RefSeq" id="WP_054969294.1">
    <property type="nucleotide sequence ID" value="NZ_LJCO01000047.1"/>
</dbReference>
<dbReference type="Proteomes" id="UP000050482">
    <property type="component" value="Unassembled WGS sequence"/>
</dbReference>
<proteinExistence type="predicted"/>
<keyword evidence="3" id="KW-1185">Reference proteome</keyword>